<feature type="binding site" evidence="4">
    <location>
        <begin position="120"/>
        <end position="128"/>
    </location>
    <ligand>
        <name>ATP</name>
        <dbReference type="ChEBI" id="CHEBI:30616"/>
    </ligand>
</feature>
<dbReference type="Pfam" id="PF01812">
    <property type="entry name" value="5-FTHF_cyc-lig"/>
    <property type="match status" value="1"/>
</dbReference>
<evidence type="ECO:0000313" key="6">
    <source>
        <dbReference type="EMBL" id="EON75118.1"/>
    </source>
</evidence>
<dbReference type="Proteomes" id="UP000013909">
    <property type="component" value="Unassembled WGS sequence"/>
</dbReference>
<keyword evidence="5" id="KW-0460">Magnesium</keyword>
<dbReference type="EC" id="6.3.3.2" evidence="5"/>
<organism evidence="6 7">
    <name type="scientific">Lunatimonas lonarensis</name>
    <dbReference type="NCBI Taxonomy" id="1232681"/>
    <lineage>
        <taxon>Bacteria</taxon>
        <taxon>Pseudomonadati</taxon>
        <taxon>Bacteroidota</taxon>
        <taxon>Cytophagia</taxon>
        <taxon>Cytophagales</taxon>
        <taxon>Cyclobacteriaceae</taxon>
    </lineage>
</organism>
<dbReference type="Gene3D" id="3.40.50.10420">
    <property type="entry name" value="NagB/RpiA/CoA transferase-like"/>
    <property type="match status" value="1"/>
</dbReference>
<feature type="binding site" evidence="4">
    <location>
        <position position="42"/>
    </location>
    <ligand>
        <name>substrate</name>
    </ligand>
</feature>
<comment type="caution">
    <text evidence="6">The sequence shown here is derived from an EMBL/GenBank/DDBJ whole genome shotgun (WGS) entry which is preliminary data.</text>
</comment>
<dbReference type="GO" id="GO:0035999">
    <property type="term" value="P:tetrahydrofolate interconversion"/>
    <property type="evidence" value="ECO:0007669"/>
    <property type="project" value="TreeGrafter"/>
</dbReference>
<dbReference type="InterPro" id="IPR002698">
    <property type="entry name" value="FTHF_cligase"/>
</dbReference>
<comment type="cofactor">
    <cofactor evidence="5">
        <name>Mg(2+)</name>
        <dbReference type="ChEBI" id="CHEBI:18420"/>
    </cofactor>
</comment>
<evidence type="ECO:0000256" key="2">
    <source>
        <dbReference type="ARBA" id="ARBA00022741"/>
    </source>
</evidence>
<evidence type="ECO:0000256" key="4">
    <source>
        <dbReference type="PIRSR" id="PIRSR006806-1"/>
    </source>
</evidence>
<dbReference type="GO" id="GO:0046872">
    <property type="term" value="F:metal ion binding"/>
    <property type="evidence" value="ECO:0007669"/>
    <property type="project" value="UniProtKB-KW"/>
</dbReference>
<accession>R7ZLZ7</accession>
<dbReference type="PANTHER" id="PTHR23407">
    <property type="entry name" value="ATPASE INHIBITOR/5-FORMYLTETRAHYDROFOLATE CYCLO-LIGASE"/>
    <property type="match status" value="1"/>
</dbReference>
<dbReference type="InterPro" id="IPR024185">
    <property type="entry name" value="FTHF_cligase-like_sf"/>
</dbReference>
<dbReference type="AlphaFoldDB" id="R7ZLZ7"/>
<dbReference type="SUPFAM" id="SSF100950">
    <property type="entry name" value="NagB/RpiA/CoA transferase-like"/>
    <property type="match status" value="1"/>
</dbReference>
<feature type="binding site" evidence="4">
    <location>
        <position position="35"/>
    </location>
    <ligand>
        <name>substrate</name>
    </ligand>
</feature>
<dbReference type="InterPro" id="IPR037171">
    <property type="entry name" value="NagB/RpiA_transferase-like"/>
</dbReference>
<evidence type="ECO:0000313" key="7">
    <source>
        <dbReference type="Proteomes" id="UP000013909"/>
    </source>
</evidence>
<dbReference type="GO" id="GO:0005524">
    <property type="term" value="F:ATP binding"/>
    <property type="evidence" value="ECO:0007669"/>
    <property type="project" value="UniProtKB-KW"/>
</dbReference>
<dbReference type="PANTHER" id="PTHR23407:SF1">
    <property type="entry name" value="5-FORMYLTETRAHYDROFOLATE CYCLO-LIGASE"/>
    <property type="match status" value="1"/>
</dbReference>
<keyword evidence="6" id="KW-0436">Ligase</keyword>
<proteinExistence type="inferred from homology"/>
<evidence type="ECO:0000256" key="5">
    <source>
        <dbReference type="RuleBase" id="RU361279"/>
    </source>
</evidence>
<keyword evidence="3 4" id="KW-0067">ATP-binding</keyword>
<name>R7ZLZ7_9BACT</name>
<dbReference type="NCBIfam" id="TIGR02727">
    <property type="entry name" value="MTHFS_bact"/>
    <property type="match status" value="1"/>
</dbReference>
<dbReference type="PATRIC" id="fig|1288963.3.peg.4275"/>
<comment type="similarity">
    <text evidence="1 5">Belongs to the 5-formyltetrahydrofolate cyclo-ligase family.</text>
</comment>
<reference evidence="6 7" key="1">
    <citation type="submission" date="2013-02" db="EMBL/GenBank/DDBJ databases">
        <title>A novel strain isolated from Lonar lake, Maharashtra, India.</title>
        <authorList>
            <person name="Singh A."/>
        </authorList>
    </citation>
    <scope>NUCLEOTIDE SEQUENCE [LARGE SCALE GENOMIC DNA]</scope>
    <source>
        <strain evidence="6 7">AK24</strain>
    </source>
</reference>
<evidence type="ECO:0000256" key="3">
    <source>
        <dbReference type="ARBA" id="ARBA00022840"/>
    </source>
</evidence>
<gene>
    <name evidence="6" type="ORF">ADIS_4289</name>
</gene>
<dbReference type="GO" id="GO:0030272">
    <property type="term" value="F:5-formyltetrahydrofolate cyclo-ligase activity"/>
    <property type="evidence" value="ECO:0007669"/>
    <property type="project" value="UniProtKB-EC"/>
</dbReference>
<keyword evidence="2 4" id="KW-0547">Nucleotide-binding</keyword>
<sequence length="175" mass="20578">MLGQEQRKQLCADLSDQAVAFLSGRQEIQHIHVFLPIERLLEIDTGLLINRLFLEGKKLYTSVTDFDRQTMQTVLLAPDMKWKKDQQGISIPDPLVYEEDEHLIDLVFVPLLAFDLEGYRIGYGMGYYDRFFSRIPQSVWRVGLSYFEPERLLPREPHDVPLHACVMPNKWMYFQ</sequence>
<protein>
    <recommendedName>
        <fullName evidence="5">5-formyltetrahydrofolate cyclo-ligase</fullName>
        <ecNumber evidence="5">6.3.3.2</ecNumber>
    </recommendedName>
</protein>
<dbReference type="EMBL" id="AQHR01000110">
    <property type="protein sequence ID" value="EON75118.1"/>
    <property type="molecule type" value="Genomic_DNA"/>
</dbReference>
<keyword evidence="5" id="KW-0479">Metal-binding</keyword>
<dbReference type="GO" id="GO:0009396">
    <property type="term" value="P:folic acid-containing compound biosynthetic process"/>
    <property type="evidence" value="ECO:0007669"/>
    <property type="project" value="TreeGrafter"/>
</dbReference>
<evidence type="ECO:0000256" key="1">
    <source>
        <dbReference type="ARBA" id="ARBA00010638"/>
    </source>
</evidence>
<dbReference type="PIRSF" id="PIRSF006806">
    <property type="entry name" value="FTHF_cligase"/>
    <property type="match status" value="1"/>
</dbReference>
<comment type="catalytic activity">
    <reaction evidence="5">
        <text>(6S)-5-formyl-5,6,7,8-tetrahydrofolate + ATP = (6R)-5,10-methenyltetrahydrofolate + ADP + phosphate</text>
        <dbReference type="Rhea" id="RHEA:10488"/>
        <dbReference type="ChEBI" id="CHEBI:30616"/>
        <dbReference type="ChEBI" id="CHEBI:43474"/>
        <dbReference type="ChEBI" id="CHEBI:57455"/>
        <dbReference type="ChEBI" id="CHEBI:57457"/>
        <dbReference type="ChEBI" id="CHEBI:456216"/>
        <dbReference type="EC" id="6.3.3.2"/>
    </reaction>
</comment>
<dbReference type="STRING" id="1232681.ADIS_4289"/>
<keyword evidence="7" id="KW-1185">Reference proteome</keyword>